<feature type="region of interest" description="Disordered" evidence="1">
    <location>
        <begin position="1"/>
        <end position="23"/>
    </location>
</feature>
<dbReference type="Gene3D" id="1.10.260.40">
    <property type="entry name" value="lambda repressor-like DNA-binding domains"/>
    <property type="match status" value="1"/>
</dbReference>
<evidence type="ECO:0000259" key="2">
    <source>
        <dbReference type="PROSITE" id="PS50943"/>
    </source>
</evidence>
<dbReference type="CDD" id="cd00093">
    <property type="entry name" value="HTH_XRE"/>
    <property type="match status" value="1"/>
</dbReference>
<dbReference type="Pfam" id="PF17765">
    <property type="entry name" value="MLTR_LBD"/>
    <property type="match status" value="1"/>
</dbReference>
<feature type="domain" description="HTH cro/C1-type" evidence="2">
    <location>
        <begin position="28"/>
        <end position="82"/>
    </location>
</feature>
<dbReference type="InterPro" id="IPR001387">
    <property type="entry name" value="Cro/C1-type_HTH"/>
</dbReference>
<dbReference type="PANTHER" id="PTHR35010">
    <property type="entry name" value="BLL4672 PROTEIN-RELATED"/>
    <property type="match status" value="1"/>
</dbReference>
<protein>
    <submittedName>
        <fullName evidence="3">Helix-turn-helix domain-containing protein</fullName>
    </submittedName>
</protein>
<evidence type="ECO:0000313" key="3">
    <source>
        <dbReference type="EMBL" id="WTU72186.1"/>
    </source>
</evidence>
<dbReference type="AlphaFoldDB" id="A0AAU2JJK2"/>
<dbReference type="PROSITE" id="PS50943">
    <property type="entry name" value="HTH_CROC1"/>
    <property type="match status" value="1"/>
</dbReference>
<dbReference type="EMBL" id="CP108264">
    <property type="protein sequence ID" value="WTU72186.1"/>
    <property type="molecule type" value="Genomic_DNA"/>
</dbReference>
<gene>
    <name evidence="3" type="ORF">OG327_01935</name>
</gene>
<accession>A0AAU2JJK2</accession>
<dbReference type="GO" id="GO:0003677">
    <property type="term" value="F:DNA binding"/>
    <property type="evidence" value="ECO:0007669"/>
    <property type="project" value="InterPro"/>
</dbReference>
<reference evidence="3" key="1">
    <citation type="submission" date="2022-10" db="EMBL/GenBank/DDBJ databases">
        <title>The complete genomes of actinobacterial strains from the NBC collection.</title>
        <authorList>
            <person name="Joergensen T.S."/>
            <person name="Alvarez Arevalo M."/>
            <person name="Sterndorff E.B."/>
            <person name="Faurdal D."/>
            <person name="Vuksanovic O."/>
            <person name="Mourched A.-S."/>
            <person name="Charusanti P."/>
            <person name="Shaw S."/>
            <person name="Blin K."/>
            <person name="Weber T."/>
        </authorList>
    </citation>
    <scope>NUCLEOTIDE SEQUENCE</scope>
    <source>
        <strain evidence="3">NBC_00049</strain>
    </source>
</reference>
<organism evidence="3">
    <name type="scientific">Streptomyces sp. NBC_00049</name>
    <dbReference type="NCBI Taxonomy" id="2903617"/>
    <lineage>
        <taxon>Bacteria</taxon>
        <taxon>Bacillati</taxon>
        <taxon>Actinomycetota</taxon>
        <taxon>Actinomycetes</taxon>
        <taxon>Kitasatosporales</taxon>
        <taxon>Streptomycetaceae</taxon>
        <taxon>Streptomyces</taxon>
    </lineage>
</organism>
<name>A0AAU2JJK2_9ACTN</name>
<dbReference type="Gene3D" id="3.30.450.180">
    <property type="match status" value="1"/>
</dbReference>
<dbReference type="SUPFAM" id="SSF47413">
    <property type="entry name" value="lambda repressor-like DNA-binding domains"/>
    <property type="match status" value="1"/>
</dbReference>
<dbReference type="Pfam" id="PF01381">
    <property type="entry name" value="HTH_3"/>
    <property type="match status" value="1"/>
</dbReference>
<proteinExistence type="predicted"/>
<dbReference type="SMART" id="SM00530">
    <property type="entry name" value="HTH_XRE"/>
    <property type="match status" value="1"/>
</dbReference>
<dbReference type="InterPro" id="IPR010982">
    <property type="entry name" value="Lambda_DNA-bd_dom_sf"/>
</dbReference>
<dbReference type="InterPro" id="IPR041413">
    <property type="entry name" value="MLTR_LBD"/>
</dbReference>
<sequence length="292" mass="30693">MATTAAAATDPAPTTAVAAEPSAFSREVRRRRALRRMSQLELATLAGTTQRHLSFIESGRSVPGRAMVVRLAESLGLSLRERNSLLLAAGYAPAYAESPRDGASVEPAMTALRSILTGHLPYPAVVAGTRGELVLANAAFDVLTEGAAAHLLAPPVNVLRLALHPEGMAPRVVNLASWGRHIVESLRVRATAHPDPELDALIVELSGHLPAMAPPGPDHLGFAVPLRLRCAEGELRLLTTLTSFATAVDVTLAELHLEAFLPADAATCDLLRRREEGRTGGTPPGAPAVRAG</sequence>
<evidence type="ECO:0000256" key="1">
    <source>
        <dbReference type="SAM" id="MobiDB-lite"/>
    </source>
</evidence>
<dbReference type="PANTHER" id="PTHR35010:SF4">
    <property type="entry name" value="BLL5781 PROTEIN"/>
    <property type="match status" value="1"/>
</dbReference>